<evidence type="ECO:0000256" key="1">
    <source>
        <dbReference type="ARBA" id="ARBA00022679"/>
    </source>
</evidence>
<dbReference type="InterPro" id="IPR003594">
    <property type="entry name" value="HATPase_dom"/>
</dbReference>
<dbReference type="InterPro" id="IPR050482">
    <property type="entry name" value="Sensor_HK_TwoCompSys"/>
</dbReference>
<dbReference type="InterPro" id="IPR036890">
    <property type="entry name" value="HATPase_C_sf"/>
</dbReference>
<accession>Q024Y6</accession>
<dbReference type="HOGENOM" id="CLU_816115_0_0_0"/>
<dbReference type="EMBL" id="CP000473">
    <property type="protein sequence ID" value="ABJ83440.1"/>
    <property type="molecule type" value="Genomic_DNA"/>
</dbReference>
<dbReference type="STRING" id="234267.Acid_2451"/>
<dbReference type="Pfam" id="PF02518">
    <property type="entry name" value="HATPase_c"/>
    <property type="match status" value="1"/>
</dbReference>
<keyword evidence="2 5" id="KW-0418">Kinase</keyword>
<keyword evidence="3" id="KW-0902">Two-component regulatory system</keyword>
<dbReference type="PANTHER" id="PTHR24421:SF58">
    <property type="entry name" value="SIGNAL TRANSDUCTION HISTIDINE-PROTEIN KINASE_PHOSPHATASE UHPB"/>
    <property type="match status" value="1"/>
</dbReference>
<name>Q024Y6_SOLUE</name>
<keyword evidence="1" id="KW-0808">Transferase</keyword>
<evidence type="ECO:0000256" key="3">
    <source>
        <dbReference type="ARBA" id="ARBA00023012"/>
    </source>
</evidence>
<sequence length="340" mass="37645">MPDAQSQSEENLAELFLEQTPACQWMVSASGIFDRFFGDPTPLFGKRAADLTGRLPAAVLGKESGVTWSGRFVRALKGETLLLNERRGKNSWFVTVFPVRCEGEIRYAGALAREITPWTHAEQELRHTVLGALRAQEFERTMVSKFLHDSVGQNLTALGLQLDLIRMDMESISPETCARAIEVQKLLEEMMESVREYSYELNPSTVERAGLRAALDRLATRIRGRYPGALRVNVDPFLKIDPSLARPMYQIGQEAVENAVQHSSCSTIEIAVKSTRTGTVLEVRDNGRGFDPADLIAGRRGLGLLSMEHYAAEAGLELSITSTREFGTTVRAATPEAAER</sequence>
<evidence type="ECO:0000313" key="5">
    <source>
        <dbReference type="EMBL" id="ABJ83440.1"/>
    </source>
</evidence>
<dbReference type="KEGG" id="sus:Acid_2451"/>
<dbReference type="AlphaFoldDB" id="Q024Y6"/>
<dbReference type="GO" id="GO:0046983">
    <property type="term" value="F:protein dimerization activity"/>
    <property type="evidence" value="ECO:0007669"/>
    <property type="project" value="InterPro"/>
</dbReference>
<dbReference type="Gene3D" id="3.30.450.20">
    <property type="entry name" value="PAS domain"/>
    <property type="match status" value="1"/>
</dbReference>
<dbReference type="Gene3D" id="1.20.5.1930">
    <property type="match status" value="1"/>
</dbReference>
<dbReference type="SUPFAM" id="SSF55874">
    <property type="entry name" value="ATPase domain of HSP90 chaperone/DNA topoisomerase II/histidine kinase"/>
    <property type="match status" value="1"/>
</dbReference>
<gene>
    <name evidence="5" type="ordered locus">Acid_2451</name>
</gene>
<feature type="domain" description="Histidine kinase/HSP90-like ATPase" evidence="4">
    <location>
        <begin position="243"/>
        <end position="338"/>
    </location>
</feature>
<proteinExistence type="predicted"/>
<protein>
    <submittedName>
        <fullName evidence="5">Histidine kinase</fullName>
    </submittedName>
</protein>
<dbReference type="Pfam" id="PF07730">
    <property type="entry name" value="HisKA_3"/>
    <property type="match status" value="1"/>
</dbReference>
<reference evidence="5" key="1">
    <citation type="submission" date="2006-10" db="EMBL/GenBank/DDBJ databases">
        <title>Complete sequence of Solibacter usitatus Ellin6076.</title>
        <authorList>
            <consortium name="US DOE Joint Genome Institute"/>
            <person name="Copeland A."/>
            <person name="Lucas S."/>
            <person name="Lapidus A."/>
            <person name="Barry K."/>
            <person name="Detter J.C."/>
            <person name="Glavina del Rio T."/>
            <person name="Hammon N."/>
            <person name="Israni S."/>
            <person name="Dalin E."/>
            <person name="Tice H."/>
            <person name="Pitluck S."/>
            <person name="Thompson L.S."/>
            <person name="Brettin T."/>
            <person name="Bruce D."/>
            <person name="Han C."/>
            <person name="Tapia R."/>
            <person name="Gilna P."/>
            <person name="Schmutz J."/>
            <person name="Larimer F."/>
            <person name="Land M."/>
            <person name="Hauser L."/>
            <person name="Kyrpides N."/>
            <person name="Mikhailova N."/>
            <person name="Janssen P.H."/>
            <person name="Kuske C.R."/>
            <person name="Richardson P."/>
        </authorList>
    </citation>
    <scope>NUCLEOTIDE SEQUENCE</scope>
    <source>
        <strain evidence="5">Ellin6076</strain>
    </source>
</reference>
<dbReference type="InterPro" id="IPR011712">
    <property type="entry name" value="Sig_transdc_His_kin_sub3_dim/P"/>
</dbReference>
<organism evidence="5">
    <name type="scientific">Solibacter usitatus (strain Ellin6076)</name>
    <dbReference type="NCBI Taxonomy" id="234267"/>
    <lineage>
        <taxon>Bacteria</taxon>
        <taxon>Pseudomonadati</taxon>
        <taxon>Acidobacteriota</taxon>
        <taxon>Terriglobia</taxon>
        <taxon>Bryobacterales</taxon>
        <taxon>Solibacteraceae</taxon>
        <taxon>Candidatus Solibacter</taxon>
    </lineage>
</organism>
<dbReference type="OrthoDB" id="9760839at2"/>
<dbReference type="PANTHER" id="PTHR24421">
    <property type="entry name" value="NITRATE/NITRITE SENSOR PROTEIN NARX-RELATED"/>
    <property type="match status" value="1"/>
</dbReference>
<dbReference type="CDD" id="cd16917">
    <property type="entry name" value="HATPase_UhpB-NarQ-NarX-like"/>
    <property type="match status" value="1"/>
</dbReference>
<evidence type="ECO:0000259" key="4">
    <source>
        <dbReference type="SMART" id="SM00387"/>
    </source>
</evidence>
<dbReference type="GO" id="GO:0016020">
    <property type="term" value="C:membrane"/>
    <property type="evidence" value="ECO:0007669"/>
    <property type="project" value="InterPro"/>
</dbReference>
<dbReference type="GO" id="GO:0000155">
    <property type="term" value="F:phosphorelay sensor kinase activity"/>
    <property type="evidence" value="ECO:0007669"/>
    <property type="project" value="InterPro"/>
</dbReference>
<dbReference type="Gene3D" id="3.30.565.10">
    <property type="entry name" value="Histidine kinase-like ATPase, C-terminal domain"/>
    <property type="match status" value="1"/>
</dbReference>
<dbReference type="InParanoid" id="Q024Y6"/>
<dbReference type="eggNOG" id="COG4585">
    <property type="taxonomic scope" value="Bacteria"/>
</dbReference>
<dbReference type="SMART" id="SM00387">
    <property type="entry name" value="HATPase_c"/>
    <property type="match status" value="1"/>
</dbReference>
<evidence type="ECO:0000256" key="2">
    <source>
        <dbReference type="ARBA" id="ARBA00022777"/>
    </source>
</evidence>